<gene>
    <name evidence="1" type="primary">Bm521</name>
    <name evidence="1" type="ORF">BM_Bm521</name>
</gene>
<reference evidence="1" key="1">
    <citation type="journal article" date="2007" name="Science">
        <title>Draft genome of the filarial nematode parasite Brugia malayi.</title>
        <authorList>
            <person name="Ghedin E."/>
            <person name="Wang S."/>
            <person name="Spiro D."/>
            <person name="Caler E."/>
            <person name="Zhao Q."/>
            <person name="Crabtree J."/>
            <person name="Allen J.E."/>
            <person name="Delcher A.L."/>
            <person name="Guiliano D.B."/>
            <person name="Miranda-Saavedra D."/>
            <person name="Angiuoli S.V."/>
            <person name="Creasy T."/>
            <person name="Amedeo P."/>
            <person name="Haas B."/>
            <person name="El-Sayed N.M."/>
            <person name="Wortman J.R."/>
            <person name="Feldblyum T."/>
            <person name="Tallon L."/>
            <person name="Schatz M."/>
            <person name="Shumway M."/>
            <person name="Koo H."/>
            <person name="Salzberg S.L."/>
            <person name="Schobel S."/>
            <person name="Pertea M."/>
            <person name="Pop M."/>
            <person name="White O."/>
            <person name="Barton G.J."/>
            <person name="Carlow C.K."/>
            <person name="Crawford M.J."/>
            <person name="Daub J."/>
            <person name="Dimmic M.W."/>
            <person name="Estes C.F."/>
            <person name="Foster J.M."/>
            <person name="Ganatra M."/>
            <person name="Gregory W.F."/>
            <person name="Johnson N.M."/>
            <person name="Jin J."/>
            <person name="Komuniecki R."/>
            <person name="Korf I."/>
            <person name="Kumar S."/>
            <person name="Laney S."/>
            <person name="Li B.W."/>
            <person name="Li W."/>
            <person name="Lindblom T.H."/>
            <person name="Lustigman S."/>
            <person name="Ma D."/>
            <person name="Maina C.V."/>
            <person name="Martin D.M."/>
            <person name="McCarter J.P."/>
            <person name="McReynolds L."/>
            <person name="Mitreva M."/>
            <person name="Nutman T.B."/>
            <person name="Parkinson J."/>
            <person name="Peregrin-Alvarez J.M."/>
            <person name="Poole C."/>
            <person name="Ren Q."/>
            <person name="Saunders L."/>
            <person name="Sluder A.E."/>
            <person name="Smith K."/>
            <person name="Stanke M."/>
            <person name="Unnasch T.R."/>
            <person name="Ware J."/>
            <person name="Wei A.D."/>
            <person name="Weil G."/>
            <person name="Williams D.J."/>
            <person name="Zhang Y."/>
            <person name="Williams S.A."/>
            <person name="Fraser-Liggett C."/>
            <person name="Slatko B."/>
            <person name="Blaxter M.L."/>
            <person name="Scott A.L."/>
        </authorList>
    </citation>
    <scope>NUCLEOTIDE SEQUENCE</scope>
    <source>
        <strain evidence="1">FR3</strain>
    </source>
</reference>
<proteinExistence type="predicted"/>
<reference evidence="1" key="2">
    <citation type="submission" date="2012-12" db="EMBL/GenBank/DDBJ databases">
        <authorList>
            <person name="Gao Y.W."/>
            <person name="Fan S.T."/>
            <person name="Sun H.T."/>
            <person name="Wang Z."/>
            <person name="Gao X.L."/>
            <person name="Li Y.G."/>
            <person name="Wang T.C."/>
            <person name="Zhang K."/>
            <person name="Xu W.W."/>
            <person name="Yu Z.J."/>
            <person name="Xia X.Z."/>
        </authorList>
    </citation>
    <scope>NUCLEOTIDE SEQUENCE</scope>
    <source>
        <strain evidence="1">FR3</strain>
    </source>
</reference>
<organism evidence="1">
    <name type="scientific">Brugia malayi</name>
    <name type="common">Filarial nematode worm</name>
    <dbReference type="NCBI Taxonomy" id="6279"/>
    <lineage>
        <taxon>Eukaryota</taxon>
        <taxon>Metazoa</taxon>
        <taxon>Ecdysozoa</taxon>
        <taxon>Nematoda</taxon>
        <taxon>Chromadorea</taxon>
        <taxon>Rhabditida</taxon>
        <taxon>Spirurina</taxon>
        <taxon>Spiruromorpha</taxon>
        <taxon>Filarioidea</taxon>
        <taxon>Onchocercidae</taxon>
        <taxon>Brugia</taxon>
    </lineage>
</organism>
<name>A0A0H5S7S4_BRUMA</name>
<dbReference type="EMBL" id="LN856977">
    <property type="protein sequence ID" value="CRZ24666.1"/>
    <property type="molecule type" value="Genomic_DNA"/>
</dbReference>
<protein>
    <submittedName>
        <fullName evidence="1">Bm521</fullName>
    </submittedName>
</protein>
<evidence type="ECO:0000313" key="1">
    <source>
        <dbReference type="EMBL" id="CRZ24666.1"/>
    </source>
</evidence>
<dbReference type="AlphaFoldDB" id="A0A0H5S7S4"/>
<sequence>MLSFIDGFTVEFVYDMSYHVRLQTVFSGVTFSAFRTTVRLLTGMNHHMFFHTLGVSEILFAYRTTVRVDWFVVYTLSPAVSKVRGYRYQFCSVYVNVHFLHTKKSNKITKIPPKKIVKI</sequence>
<accession>A0A0H5S7S4</accession>